<accession>C5CUX6</accession>
<dbReference type="HOGENOM" id="CLU_189262_0_0_4"/>
<dbReference type="eggNOG" id="ENOG5033GXW">
    <property type="taxonomic scope" value="Bacteria"/>
</dbReference>
<protein>
    <submittedName>
        <fullName evidence="2">Uncharacterized protein</fullName>
    </submittedName>
</protein>
<reference evidence="2" key="1">
    <citation type="submission" date="2009-06" db="EMBL/GenBank/DDBJ databases">
        <title>Complete sequence of chromosome 1 of Variovorax paradoxus S110.</title>
        <authorList>
            <consortium name="US DOE Joint Genome Institute"/>
            <person name="Lucas S."/>
            <person name="Copeland A."/>
            <person name="Lapidus A."/>
            <person name="Glavina del Rio T."/>
            <person name="Tice H."/>
            <person name="Bruce D."/>
            <person name="Goodwin L."/>
            <person name="Pitluck S."/>
            <person name="Chertkov O."/>
            <person name="Brettin T."/>
            <person name="Detter J.C."/>
            <person name="Han C."/>
            <person name="Larimer F."/>
            <person name="Land M."/>
            <person name="Hauser L."/>
            <person name="Kyrpides N."/>
            <person name="Ovchinnikova G."/>
            <person name="Orwin P."/>
            <person name="Leadbetter J.R."/>
            <person name="Spain J.C."/>
            <person name="Han J.I."/>
        </authorList>
    </citation>
    <scope>NUCLEOTIDE SEQUENCE</scope>
    <source>
        <strain evidence="2">S110</strain>
    </source>
</reference>
<dbReference type="KEGG" id="vap:Vapar_3797"/>
<organism evidence="2">
    <name type="scientific">Variovorax paradoxus (strain S110)</name>
    <dbReference type="NCBI Taxonomy" id="543728"/>
    <lineage>
        <taxon>Bacteria</taxon>
        <taxon>Pseudomonadati</taxon>
        <taxon>Pseudomonadota</taxon>
        <taxon>Betaproteobacteria</taxon>
        <taxon>Burkholderiales</taxon>
        <taxon>Comamonadaceae</taxon>
        <taxon>Variovorax</taxon>
    </lineage>
</organism>
<dbReference type="EMBL" id="CP001635">
    <property type="protein sequence ID" value="ACS20412.1"/>
    <property type="molecule type" value="Genomic_DNA"/>
</dbReference>
<sequence>MALKSTIDFPQSRADARDAPPPPTRLRLPLATVNDVRRELARLYREGKAGQRDPAEVSKLANVLSILGRLIETSDFEARIDRLEQRK</sequence>
<name>C5CUX6_VARPS</name>
<proteinExistence type="predicted"/>
<dbReference type="STRING" id="543728.Vapar_3797"/>
<feature type="region of interest" description="Disordered" evidence="1">
    <location>
        <begin position="1"/>
        <end position="27"/>
    </location>
</feature>
<dbReference type="AlphaFoldDB" id="C5CUX6"/>
<evidence type="ECO:0000313" key="2">
    <source>
        <dbReference type="EMBL" id="ACS20412.1"/>
    </source>
</evidence>
<evidence type="ECO:0000256" key="1">
    <source>
        <dbReference type="SAM" id="MobiDB-lite"/>
    </source>
</evidence>
<gene>
    <name evidence="2" type="ordered locus">Vapar_3797</name>
</gene>